<evidence type="ECO:0000313" key="2">
    <source>
        <dbReference type="EMBL" id="KAA6372446.1"/>
    </source>
</evidence>
<dbReference type="InterPro" id="IPR011989">
    <property type="entry name" value="ARM-like"/>
</dbReference>
<protein>
    <submittedName>
        <fullName evidence="2">Uncharacterized protein</fullName>
    </submittedName>
</protein>
<dbReference type="SUPFAM" id="SSF48371">
    <property type="entry name" value="ARM repeat"/>
    <property type="match status" value="1"/>
</dbReference>
<evidence type="ECO:0000256" key="1">
    <source>
        <dbReference type="SAM" id="Coils"/>
    </source>
</evidence>
<dbReference type="Proteomes" id="UP000324800">
    <property type="component" value="Unassembled WGS sequence"/>
</dbReference>
<name>A0A5J4UNZ1_9EUKA</name>
<feature type="coiled-coil region" evidence="1">
    <location>
        <begin position="69"/>
        <end position="96"/>
    </location>
</feature>
<evidence type="ECO:0000313" key="3">
    <source>
        <dbReference type="Proteomes" id="UP000324800"/>
    </source>
</evidence>
<dbReference type="AlphaFoldDB" id="A0A5J4UNZ1"/>
<dbReference type="EMBL" id="SNRW01013595">
    <property type="protein sequence ID" value="KAA6372446.1"/>
    <property type="molecule type" value="Genomic_DNA"/>
</dbReference>
<organism evidence="2 3">
    <name type="scientific">Streblomastix strix</name>
    <dbReference type="NCBI Taxonomy" id="222440"/>
    <lineage>
        <taxon>Eukaryota</taxon>
        <taxon>Metamonada</taxon>
        <taxon>Preaxostyla</taxon>
        <taxon>Oxymonadida</taxon>
        <taxon>Streblomastigidae</taxon>
        <taxon>Streblomastix</taxon>
    </lineage>
</organism>
<sequence>RKYSRDRSALCIGFLFRAREIADPIMRQEIISHLKSLLSDSDDWMKEVSKTALQSLAKNDVNHNQILKNLDLNAIAKNLQKELKGSEQEKQDIMQMQEFDCVLLYSILHGREDIQLRRDLINFGIVDALLHIFASRDLNEITQPYTQAFFVFTHPSNFTLYQLLIEKSPFFSLLRLFDHKDEDIISDIISSIDSILYAGAIGTELTSQHPYYTDLATAGGIEKVYSLFKQSTVEFHKIVSAICLGMVFRAQEIKDSDMKEEIITYLKCIVDSNDDIKTQNEIKLAIKCLAQNQVNRVEIENDGFTIPK</sequence>
<comment type="caution">
    <text evidence="2">The sequence shown here is derived from an EMBL/GenBank/DDBJ whole genome shotgun (WGS) entry which is preliminary data.</text>
</comment>
<feature type="non-terminal residue" evidence="2">
    <location>
        <position position="1"/>
    </location>
</feature>
<accession>A0A5J4UNZ1</accession>
<proteinExistence type="predicted"/>
<dbReference type="Gene3D" id="1.25.10.10">
    <property type="entry name" value="Leucine-rich Repeat Variant"/>
    <property type="match status" value="1"/>
</dbReference>
<keyword evidence="1" id="KW-0175">Coiled coil</keyword>
<reference evidence="2 3" key="1">
    <citation type="submission" date="2019-03" db="EMBL/GenBank/DDBJ databases">
        <title>Single cell metagenomics reveals metabolic interactions within the superorganism composed of flagellate Streblomastix strix and complex community of Bacteroidetes bacteria on its surface.</title>
        <authorList>
            <person name="Treitli S.C."/>
            <person name="Kolisko M."/>
            <person name="Husnik F."/>
            <person name="Keeling P."/>
            <person name="Hampl V."/>
        </authorList>
    </citation>
    <scope>NUCLEOTIDE SEQUENCE [LARGE SCALE GENOMIC DNA]</scope>
    <source>
        <strain evidence="2">ST1C</strain>
    </source>
</reference>
<dbReference type="InterPro" id="IPR016024">
    <property type="entry name" value="ARM-type_fold"/>
</dbReference>
<gene>
    <name evidence="2" type="ORF">EZS28_032027</name>
</gene>